<evidence type="ECO:0000313" key="3">
    <source>
        <dbReference type="Proteomes" id="UP001148018"/>
    </source>
</evidence>
<proteinExistence type="predicted"/>
<dbReference type="Gene3D" id="1.25.40.20">
    <property type="entry name" value="Ankyrin repeat-containing domain"/>
    <property type="match status" value="1"/>
</dbReference>
<protein>
    <submittedName>
        <fullName evidence="2">Uncharacterized protein</fullName>
    </submittedName>
</protein>
<evidence type="ECO:0000313" key="2">
    <source>
        <dbReference type="EMBL" id="KAJ3607624.1"/>
    </source>
</evidence>
<organism evidence="2 3">
    <name type="scientific">Muraenolepis orangiensis</name>
    <name type="common">Patagonian moray cod</name>
    <dbReference type="NCBI Taxonomy" id="630683"/>
    <lineage>
        <taxon>Eukaryota</taxon>
        <taxon>Metazoa</taxon>
        <taxon>Chordata</taxon>
        <taxon>Craniata</taxon>
        <taxon>Vertebrata</taxon>
        <taxon>Euteleostomi</taxon>
        <taxon>Actinopterygii</taxon>
        <taxon>Neopterygii</taxon>
        <taxon>Teleostei</taxon>
        <taxon>Neoteleostei</taxon>
        <taxon>Acanthomorphata</taxon>
        <taxon>Zeiogadaria</taxon>
        <taxon>Gadariae</taxon>
        <taxon>Gadiformes</taxon>
        <taxon>Muraenolepidoidei</taxon>
        <taxon>Muraenolepididae</taxon>
        <taxon>Muraenolepis</taxon>
    </lineage>
</organism>
<keyword evidence="3" id="KW-1185">Reference proteome</keyword>
<comment type="caution">
    <text evidence="2">The sequence shown here is derived from an EMBL/GenBank/DDBJ whole genome shotgun (WGS) entry which is preliminary data.</text>
</comment>
<gene>
    <name evidence="2" type="ORF">NHX12_024675</name>
</gene>
<evidence type="ECO:0000256" key="1">
    <source>
        <dbReference type="PROSITE-ProRule" id="PRU00023"/>
    </source>
</evidence>
<reference evidence="2" key="1">
    <citation type="submission" date="2022-07" db="EMBL/GenBank/DDBJ databases">
        <title>Chromosome-level genome of Muraenolepis orangiensis.</title>
        <authorList>
            <person name="Kim J."/>
        </authorList>
    </citation>
    <scope>NUCLEOTIDE SEQUENCE</scope>
    <source>
        <strain evidence="2">KU_S4_2022</strain>
        <tissue evidence="2">Muscle</tissue>
    </source>
</reference>
<feature type="repeat" description="ANK" evidence="1">
    <location>
        <begin position="68"/>
        <end position="100"/>
    </location>
</feature>
<dbReference type="AlphaFoldDB" id="A0A9Q0EHZ0"/>
<sequence>MGDEESILDMMALGGGNLLNMREPKHWICALHLAATRNYIGEKNTHLELPPPGFLLSLGSQPNTQDHKGRTPAMLAAEQGHEPALTLLAENHADMNLLDAEGKGEKHRIQVMCSSWTLTSLLPPFSSLPVNERLAHFSHLPPGVDVRSAAASPDKDVLR</sequence>
<dbReference type="PROSITE" id="PS50297">
    <property type="entry name" value="ANK_REP_REGION"/>
    <property type="match status" value="1"/>
</dbReference>
<keyword evidence="1" id="KW-0040">ANK repeat</keyword>
<dbReference type="Proteomes" id="UP001148018">
    <property type="component" value="Unassembled WGS sequence"/>
</dbReference>
<dbReference type="EMBL" id="JANIIK010000040">
    <property type="protein sequence ID" value="KAJ3607624.1"/>
    <property type="molecule type" value="Genomic_DNA"/>
</dbReference>
<name>A0A9Q0EHZ0_9TELE</name>
<dbReference type="Pfam" id="PF00023">
    <property type="entry name" value="Ank"/>
    <property type="match status" value="1"/>
</dbReference>
<dbReference type="SUPFAM" id="SSF48403">
    <property type="entry name" value="Ankyrin repeat"/>
    <property type="match status" value="1"/>
</dbReference>
<dbReference type="InterPro" id="IPR002110">
    <property type="entry name" value="Ankyrin_rpt"/>
</dbReference>
<dbReference type="OrthoDB" id="539213at2759"/>
<dbReference type="InterPro" id="IPR036770">
    <property type="entry name" value="Ankyrin_rpt-contain_sf"/>
</dbReference>
<accession>A0A9Q0EHZ0</accession>
<dbReference type="PROSITE" id="PS50088">
    <property type="entry name" value="ANK_REPEAT"/>
    <property type="match status" value="1"/>
</dbReference>